<dbReference type="AlphaFoldDB" id="A1CBY2"/>
<keyword evidence="3" id="KW-1185">Reference proteome</keyword>
<dbReference type="Proteomes" id="UP000006701">
    <property type="component" value="Unassembled WGS sequence"/>
</dbReference>
<dbReference type="GeneID" id="4706788"/>
<evidence type="ECO:0008006" key="4">
    <source>
        <dbReference type="Google" id="ProtNLM"/>
    </source>
</evidence>
<dbReference type="KEGG" id="act:ACLA_016960"/>
<feature type="compositionally biased region" description="Polar residues" evidence="1">
    <location>
        <begin position="373"/>
        <end position="388"/>
    </location>
</feature>
<evidence type="ECO:0000313" key="3">
    <source>
        <dbReference type="Proteomes" id="UP000006701"/>
    </source>
</evidence>
<dbReference type="HOGENOM" id="CLU_053873_0_0_1"/>
<dbReference type="RefSeq" id="XP_001274676.1">
    <property type="nucleotide sequence ID" value="XM_001274675.1"/>
</dbReference>
<sequence>MTIDDASSQANNPYAPDEGRTSYTPGHIPLPKHPHLVVKTELLARPDPFTLYFGFFGSRSWQANAARGLSERVDNTQFLLNRLPTQDELDAFTVYSSRYIYHQRMGAPIAGSLFLARAYMQARSSAALAPFMPGPGLADGANANAKLTPTPKQVVDALRVYARVDAAGFRQALVFGGIKWVFWTLAGTVASSMWALFHDTRESMADPRLRQFMAELSQHPPKEMRKRKLEAAMEMQRQRHSERQQRDLGVARESASASEREPEPAQMETGHGHGHDQGYGEGSEGTGAGAGVGVGVGVGGGSGSGYGYGYSSQDANSSARQSAPSPQQYGDASRGSSSGSDFFDGDDASPVAADYRSEGLSGLQGSAWDRIRQQSGAVSQGRSNPILVSSSPSPSPQPQSQSQWGSWKNQDHNSAAADSERQQREQAQAEFDRMLEAERTLGNEAPDGSGQKKGWGRWN</sequence>
<dbReference type="STRING" id="344612.A1CBY2"/>
<dbReference type="OrthoDB" id="4204700at2759"/>
<reference evidence="2 3" key="1">
    <citation type="journal article" date="2008" name="PLoS Genet.">
        <title>Genomic islands in the pathogenic filamentous fungus Aspergillus fumigatus.</title>
        <authorList>
            <person name="Fedorova N.D."/>
            <person name="Khaldi N."/>
            <person name="Joardar V.S."/>
            <person name="Maiti R."/>
            <person name="Amedeo P."/>
            <person name="Anderson M.J."/>
            <person name="Crabtree J."/>
            <person name="Silva J.C."/>
            <person name="Badger J.H."/>
            <person name="Albarraq A."/>
            <person name="Angiuoli S."/>
            <person name="Bussey H."/>
            <person name="Bowyer P."/>
            <person name="Cotty P.J."/>
            <person name="Dyer P.S."/>
            <person name="Egan A."/>
            <person name="Galens K."/>
            <person name="Fraser-Liggett C.M."/>
            <person name="Haas B.J."/>
            <person name="Inman J.M."/>
            <person name="Kent R."/>
            <person name="Lemieux S."/>
            <person name="Malavazi I."/>
            <person name="Orvis J."/>
            <person name="Roemer T."/>
            <person name="Ronning C.M."/>
            <person name="Sundaram J.P."/>
            <person name="Sutton G."/>
            <person name="Turner G."/>
            <person name="Venter J.C."/>
            <person name="White O.R."/>
            <person name="Whitty B.R."/>
            <person name="Youngman P."/>
            <person name="Wolfe K.H."/>
            <person name="Goldman G.H."/>
            <person name="Wortman J.R."/>
            <person name="Jiang B."/>
            <person name="Denning D.W."/>
            <person name="Nierman W.C."/>
        </authorList>
    </citation>
    <scope>NUCLEOTIDE SEQUENCE [LARGE SCALE GENOMIC DNA]</scope>
    <source>
        <strain evidence="3">ATCC 1007 / CBS 513.65 / DSM 816 / NCTC 3887 / NRRL 1</strain>
    </source>
</reference>
<feature type="region of interest" description="Disordered" evidence="1">
    <location>
        <begin position="1"/>
        <end position="26"/>
    </location>
</feature>
<dbReference type="OMA" id="ERVENHY"/>
<evidence type="ECO:0000313" key="2">
    <source>
        <dbReference type="EMBL" id="EAW13250.1"/>
    </source>
</evidence>
<accession>A1CBY2</accession>
<feature type="compositionally biased region" description="Low complexity" evidence="1">
    <location>
        <begin position="317"/>
        <end position="342"/>
    </location>
</feature>
<protein>
    <recommendedName>
        <fullName evidence="4">Endo-1,3(4)-beta-glucanase</fullName>
    </recommendedName>
</protein>
<dbReference type="EMBL" id="DS027049">
    <property type="protein sequence ID" value="EAW13250.1"/>
    <property type="molecule type" value="Genomic_DNA"/>
</dbReference>
<feature type="compositionally biased region" description="Basic and acidic residues" evidence="1">
    <location>
        <begin position="430"/>
        <end position="441"/>
    </location>
</feature>
<feature type="region of interest" description="Disordered" evidence="1">
    <location>
        <begin position="215"/>
        <end position="291"/>
    </location>
</feature>
<gene>
    <name evidence="2" type="ORF">ACLA_016960</name>
</gene>
<feature type="compositionally biased region" description="Basic and acidic residues" evidence="1">
    <location>
        <begin position="236"/>
        <end position="250"/>
    </location>
</feature>
<feature type="region of interest" description="Disordered" evidence="1">
    <location>
        <begin position="311"/>
        <end position="459"/>
    </location>
</feature>
<feature type="compositionally biased region" description="Polar residues" evidence="1">
    <location>
        <begin position="1"/>
        <end position="12"/>
    </location>
</feature>
<feature type="compositionally biased region" description="Gly residues" evidence="1">
    <location>
        <begin position="279"/>
        <end position="291"/>
    </location>
</feature>
<organism evidence="2 3">
    <name type="scientific">Aspergillus clavatus (strain ATCC 1007 / CBS 513.65 / DSM 816 / NCTC 3887 / NRRL 1 / QM 1276 / 107)</name>
    <dbReference type="NCBI Taxonomy" id="344612"/>
    <lineage>
        <taxon>Eukaryota</taxon>
        <taxon>Fungi</taxon>
        <taxon>Dikarya</taxon>
        <taxon>Ascomycota</taxon>
        <taxon>Pezizomycotina</taxon>
        <taxon>Eurotiomycetes</taxon>
        <taxon>Eurotiomycetidae</taxon>
        <taxon>Eurotiales</taxon>
        <taxon>Aspergillaceae</taxon>
        <taxon>Aspergillus</taxon>
        <taxon>Aspergillus subgen. Fumigati</taxon>
    </lineage>
</organism>
<evidence type="ECO:0000256" key="1">
    <source>
        <dbReference type="SAM" id="MobiDB-lite"/>
    </source>
</evidence>
<dbReference type="VEuPathDB" id="FungiDB:ACLA_016960"/>
<name>A1CBY2_ASPCL</name>
<proteinExistence type="predicted"/>
<dbReference type="eggNOG" id="ENOG502SXRY">
    <property type="taxonomic scope" value="Eukaryota"/>
</dbReference>